<sequence>MINYQCLRNTLSFDETIQQLTDVLTKTRRSSSLALLEKALAVAEVNPEYRDKLGDALLKGSTRECRDVFERFGEYWQTYQEGFPPFPHRDAVNGIDSTMHVIKLELVCPGAIQEAIEFS</sequence>
<accession>A0ABS7ZYM3</accession>
<dbReference type="Proteomes" id="UP000714380">
    <property type="component" value="Unassembled WGS sequence"/>
</dbReference>
<reference evidence="1 2" key="1">
    <citation type="submission" date="2020-12" db="EMBL/GenBank/DDBJ databases">
        <title>Novel Thalassolituus-related marine hydrocarbonoclastic bacteria mediated algae-derived hydrocarbons mineralization in twilight zone of the northern South China Sea.</title>
        <authorList>
            <person name="Dong C."/>
        </authorList>
    </citation>
    <scope>NUCLEOTIDE SEQUENCE [LARGE SCALE GENOMIC DNA]</scope>
    <source>
        <strain evidence="1 2">IMCC1826</strain>
    </source>
</reference>
<comment type="caution">
    <text evidence="1">The sequence shown here is derived from an EMBL/GenBank/DDBJ whole genome shotgun (WGS) entry which is preliminary data.</text>
</comment>
<protein>
    <submittedName>
        <fullName evidence="1">Uncharacterized protein</fullName>
    </submittedName>
</protein>
<keyword evidence="2" id="KW-1185">Reference proteome</keyword>
<evidence type="ECO:0000313" key="1">
    <source>
        <dbReference type="EMBL" id="MCA6065465.1"/>
    </source>
</evidence>
<gene>
    <name evidence="1" type="ORF">I9W95_17850</name>
</gene>
<dbReference type="RefSeq" id="WP_225677427.1">
    <property type="nucleotide sequence ID" value="NZ_JAEDAH010000105.1"/>
</dbReference>
<dbReference type="EMBL" id="JAEDAH010000105">
    <property type="protein sequence ID" value="MCA6065465.1"/>
    <property type="molecule type" value="Genomic_DNA"/>
</dbReference>
<proteinExistence type="predicted"/>
<evidence type="ECO:0000313" key="2">
    <source>
        <dbReference type="Proteomes" id="UP000714380"/>
    </source>
</evidence>
<organism evidence="1 2">
    <name type="scientific">Thalassolituus marinus</name>
    <dbReference type="NCBI Taxonomy" id="671053"/>
    <lineage>
        <taxon>Bacteria</taxon>
        <taxon>Pseudomonadati</taxon>
        <taxon>Pseudomonadota</taxon>
        <taxon>Gammaproteobacteria</taxon>
        <taxon>Oceanospirillales</taxon>
        <taxon>Oceanospirillaceae</taxon>
        <taxon>Thalassolituus</taxon>
    </lineage>
</organism>
<name>A0ABS7ZYM3_9GAMM</name>